<evidence type="ECO:0000313" key="7">
    <source>
        <dbReference type="Proteomes" id="UP001569963"/>
    </source>
</evidence>
<feature type="compositionally biased region" description="Polar residues" evidence="4">
    <location>
        <begin position="474"/>
        <end position="483"/>
    </location>
</feature>
<proteinExistence type="inferred from homology"/>
<dbReference type="SUPFAM" id="SSF56349">
    <property type="entry name" value="DNA breaking-rejoining enzymes"/>
    <property type="match status" value="1"/>
</dbReference>
<sequence length="483" mass="52744">MIKAQDIQFWQIRKRANRRKPWEVRWRVDAAQFSRSYLTKALGETYRAGLVAAARNGEVFSLATGEPASWERSSETFYSLARSYAAMRWADSPANSRKCTADQLVPVTLALLDPRKAKRNRPADALLRRALRSYAFIPPTWERPVPDDIASALAWLADASRPLADLTDAEVIREGLSALAQNINGKRAAAKTLARRRGVWHTCLEYAVERKLLAVNPVAGIKVKRARITDAVDPRAVPNLEQARRLLAAVAGLTNGKGRGPHLAAFFAVLYYAGLRPAEARHLRGDDLTLPASGWGSATLAGSTPDVGDKWTDDGGQYDPRALKHRPAGAVRIVPLPPVLVALLRAHLERWGTAPDGRVFFDTAAGAEHAPITNVMYGQLWRRARAVALSDTEQAAGLAKRPYDLRHGCASLLLNSGVPATEIARRLGHSLTVLLSTYAHWFTGMEQEANRLIDAALSDSEPSRDVPGAHGLPTGQTPDPANT</sequence>
<keyword evidence="2" id="KW-0238">DNA-binding</keyword>
<evidence type="ECO:0000256" key="4">
    <source>
        <dbReference type="SAM" id="MobiDB-lite"/>
    </source>
</evidence>
<evidence type="ECO:0000259" key="5">
    <source>
        <dbReference type="PROSITE" id="PS51898"/>
    </source>
</evidence>
<dbReference type="InterPro" id="IPR002104">
    <property type="entry name" value="Integrase_catalytic"/>
</dbReference>
<organism evidence="6 7">
    <name type="scientific">Actinomadura monticuli</name>
    <dbReference type="NCBI Taxonomy" id="3097367"/>
    <lineage>
        <taxon>Bacteria</taxon>
        <taxon>Bacillati</taxon>
        <taxon>Actinomycetota</taxon>
        <taxon>Actinomycetes</taxon>
        <taxon>Streptosporangiales</taxon>
        <taxon>Thermomonosporaceae</taxon>
        <taxon>Actinomadura</taxon>
    </lineage>
</organism>
<evidence type="ECO:0000256" key="1">
    <source>
        <dbReference type="ARBA" id="ARBA00008857"/>
    </source>
</evidence>
<dbReference type="InterPro" id="IPR050090">
    <property type="entry name" value="Tyrosine_recombinase_XerCD"/>
</dbReference>
<dbReference type="Gene3D" id="1.10.150.130">
    <property type="match status" value="1"/>
</dbReference>
<dbReference type="InterPro" id="IPR011010">
    <property type="entry name" value="DNA_brk_join_enz"/>
</dbReference>
<reference evidence="6 7" key="1">
    <citation type="submission" date="2023-11" db="EMBL/GenBank/DDBJ databases">
        <title>Actinomadura monticuli sp. nov., isolated from volcanic ash.</title>
        <authorList>
            <person name="Lee S.D."/>
            <person name="Yang H."/>
            <person name="Kim I.S."/>
        </authorList>
    </citation>
    <scope>NUCLEOTIDE SEQUENCE [LARGE SCALE GENOMIC DNA]</scope>
    <source>
        <strain evidence="6 7">DLS-62</strain>
    </source>
</reference>
<dbReference type="Gene3D" id="1.10.443.10">
    <property type="entry name" value="Intergrase catalytic core"/>
    <property type="match status" value="1"/>
</dbReference>
<dbReference type="PANTHER" id="PTHR30349">
    <property type="entry name" value="PHAGE INTEGRASE-RELATED"/>
    <property type="match status" value="1"/>
</dbReference>
<dbReference type="Pfam" id="PF00589">
    <property type="entry name" value="Phage_integrase"/>
    <property type="match status" value="1"/>
</dbReference>
<comment type="caution">
    <text evidence="6">The sequence shown here is derived from an EMBL/GenBank/DDBJ whole genome shotgun (WGS) entry which is preliminary data.</text>
</comment>
<name>A0ABV4QA71_9ACTN</name>
<comment type="similarity">
    <text evidence="1">Belongs to the 'phage' integrase family.</text>
</comment>
<protein>
    <submittedName>
        <fullName evidence="6">Tyrosine-type recombinase/integrase</fullName>
    </submittedName>
</protein>
<dbReference type="Proteomes" id="UP001569963">
    <property type="component" value="Unassembled WGS sequence"/>
</dbReference>
<evidence type="ECO:0000313" key="6">
    <source>
        <dbReference type="EMBL" id="MFA1539893.1"/>
    </source>
</evidence>
<gene>
    <name evidence="6" type="ORF">SM611_13230</name>
</gene>
<evidence type="ECO:0000256" key="2">
    <source>
        <dbReference type="ARBA" id="ARBA00023125"/>
    </source>
</evidence>
<keyword evidence="7" id="KW-1185">Reference proteome</keyword>
<dbReference type="EMBL" id="JAXCEI010000005">
    <property type="protein sequence ID" value="MFA1539893.1"/>
    <property type="molecule type" value="Genomic_DNA"/>
</dbReference>
<keyword evidence="3" id="KW-0233">DNA recombination</keyword>
<dbReference type="PANTHER" id="PTHR30349:SF64">
    <property type="entry name" value="PROPHAGE INTEGRASE INTD-RELATED"/>
    <property type="match status" value="1"/>
</dbReference>
<accession>A0ABV4QA71</accession>
<dbReference type="PROSITE" id="PS51898">
    <property type="entry name" value="TYR_RECOMBINASE"/>
    <property type="match status" value="1"/>
</dbReference>
<feature type="region of interest" description="Disordered" evidence="4">
    <location>
        <begin position="459"/>
        <end position="483"/>
    </location>
</feature>
<feature type="domain" description="Tyr recombinase" evidence="5">
    <location>
        <begin position="232"/>
        <end position="451"/>
    </location>
</feature>
<dbReference type="RefSeq" id="WP_371949799.1">
    <property type="nucleotide sequence ID" value="NZ_JAXCEI010000005.1"/>
</dbReference>
<evidence type="ECO:0000256" key="3">
    <source>
        <dbReference type="ARBA" id="ARBA00023172"/>
    </source>
</evidence>
<dbReference type="InterPro" id="IPR013762">
    <property type="entry name" value="Integrase-like_cat_sf"/>
</dbReference>
<dbReference type="InterPro" id="IPR010998">
    <property type="entry name" value="Integrase_recombinase_N"/>
</dbReference>